<accession>A0AAD9ME58</accession>
<reference evidence="2" key="1">
    <citation type="journal article" date="2023" name="Mol. Plant Microbe Interact.">
        <title>Elucidating the Obligate Nature and Biological Capacity of an Invasive Fungal Corn Pathogen.</title>
        <authorList>
            <person name="MacCready J.S."/>
            <person name="Roggenkamp E.M."/>
            <person name="Gdanetz K."/>
            <person name="Chilvers M.I."/>
        </authorList>
    </citation>
    <scope>NUCLEOTIDE SEQUENCE</scope>
    <source>
        <strain evidence="2">PM02</strain>
    </source>
</reference>
<dbReference type="Proteomes" id="UP001217918">
    <property type="component" value="Unassembled WGS sequence"/>
</dbReference>
<keyword evidence="3" id="KW-1185">Reference proteome</keyword>
<name>A0AAD9ME58_9PEZI</name>
<feature type="region of interest" description="Disordered" evidence="1">
    <location>
        <begin position="1"/>
        <end position="52"/>
    </location>
</feature>
<feature type="compositionally biased region" description="Low complexity" evidence="1">
    <location>
        <begin position="1"/>
        <end position="10"/>
    </location>
</feature>
<organism evidence="2 3">
    <name type="scientific">Phyllachora maydis</name>
    <dbReference type="NCBI Taxonomy" id="1825666"/>
    <lineage>
        <taxon>Eukaryota</taxon>
        <taxon>Fungi</taxon>
        <taxon>Dikarya</taxon>
        <taxon>Ascomycota</taxon>
        <taxon>Pezizomycotina</taxon>
        <taxon>Sordariomycetes</taxon>
        <taxon>Sordariomycetidae</taxon>
        <taxon>Phyllachorales</taxon>
        <taxon>Phyllachoraceae</taxon>
        <taxon>Phyllachora</taxon>
    </lineage>
</organism>
<evidence type="ECO:0000313" key="2">
    <source>
        <dbReference type="EMBL" id="KAK2069661.1"/>
    </source>
</evidence>
<dbReference type="EMBL" id="JAQQPM010000003">
    <property type="protein sequence ID" value="KAK2069661.1"/>
    <property type="molecule type" value="Genomic_DNA"/>
</dbReference>
<feature type="compositionally biased region" description="Basic residues" evidence="1">
    <location>
        <begin position="39"/>
        <end position="51"/>
    </location>
</feature>
<evidence type="ECO:0000313" key="3">
    <source>
        <dbReference type="Proteomes" id="UP001217918"/>
    </source>
</evidence>
<dbReference type="AlphaFoldDB" id="A0AAD9ME58"/>
<proteinExistence type="predicted"/>
<evidence type="ECO:0000256" key="1">
    <source>
        <dbReference type="SAM" id="MobiDB-lite"/>
    </source>
</evidence>
<comment type="caution">
    <text evidence="2">The sequence shown here is derived from an EMBL/GenBank/DDBJ whole genome shotgun (WGS) entry which is preliminary data.</text>
</comment>
<sequence length="115" mass="13435">MGISSSSSRSTRSRRHYYKFSTPQRDQSGDYYPPAANRRYGRGRPHRHRGTRTLFARPTGDTAKRPRQWAMLLAEKTRKCQLAFINRKPEDFVKRAKDQKVPLGTDTYRLPPNPK</sequence>
<gene>
    <name evidence="2" type="ORF">P8C59_004218</name>
</gene>
<protein>
    <submittedName>
        <fullName evidence="2">Uncharacterized protein</fullName>
    </submittedName>
</protein>